<organism evidence="2 3">
    <name type="scientific">Sphingomonas hengshuiensis</name>
    <dbReference type="NCBI Taxonomy" id="1609977"/>
    <lineage>
        <taxon>Bacteria</taxon>
        <taxon>Pseudomonadati</taxon>
        <taxon>Pseudomonadota</taxon>
        <taxon>Alphaproteobacteria</taxon>
        <taxon>Sphingomonadales</taxon>
        <taxon>Sphingomonadaceae</taxon>
        <taxon>Sphingomonas</taxon>
    </lineage>
</organism>
<accession>A0A2W5B4Y7</accession>
<feature type="domain" description="Bacteriophage T5 Orf172 DNA-binding" evidence="1">
    <location>
        <begin position="286"/>
        <end position="380"/>
    </location>
</feature>
<proteinExistence type="predicted"/>
<evidence type="ECO:0000313" key="3">
    <source>
        <dbReference type="Proteomes" id="UP000248614"/>
    </source>
</evidence>
<dbReference type="Pfam" id="PF10544">
    <property type="entry name" value="T5orf172"/>
    <property type="match status" value="1"/>
</dbReference>
<evidence type="ECO:0000259" key="1">
    <source>
        <dbReference type="SMART" id="SM00974"/>
    </source>
</evidence>
<evidence type="ECO:0000313" key="2">
    <source>
        <dbReference type="EMBL" id="PZO78325.1"/>
    </source>
</evidence>
<sequence>MADMTDDDILAELGFDLTPKKVRARTPREERIIAGFEDIVRFREEHGRVPQHGEGRDIFERLYAVRLNRLRAQADCRELLVDIDVHGLLDGATDADAIDDLDDRELLAELGIEPDASNDINQLRNVRSNADRQAAEEVASAKRCEDFATFKPLFDQVQADLDAGIRTTRPFVRDLGMSKADIKQGEFFIVGGQMAYVAEVGEPIAAPNGETDARLRVVYSNGTETDLLLRSLQRALYKDEGGRRITEPIAGPLFDGAAKAEVEPDHLPTGTLYVLRSRSTHPTIAAHRDLIHKIGITGGSVEARIAGAADDATYLLAGVDVIATYKLYDVHRSRLEALIHRVLDPVRFDVEIPDRFGKPVRPREWFLVPLHIVDEIVARIADGTLAGMTYDPQTVALVPVNLHGGSLSSPTEKRLS</sequence>
<comment type="caution">
    <text evidence="2">The sequence shown here is derived from an EMBL/GenBank/DDBJ whole genome shotgun (WGS) entry which is preliminary data.</text>
</comment>
<dbReference type="SMART" id="SM00974">
    <property type="entry name" value="T5orf172"/>
    <property type="match status" value="1"/>
</dbReference>
<dbReference type="EMBL" id="QFNF01000012">
    <property type="protein sequence ID" value="PZO78325.1"/>
    <property type="molecule type" value="Genomic_DNA"/>
</dbReference>
<dbReference type="Proteomes" id="UP000248614">
    <property type="component" value="Unassembled WGS sequence"/>
</dbReference>
<gene>
    <name evidence="2" type="ORF">DI632_06620</name>
</gene>
<name>A0A2W5B4Y7_9SPHN</name>
<reference evidence="2 3" key="1">
    <citation type="submission" date="2017-08" db="EMBL/GenBank/DDBJ databases">
        <title>Infants hospitalized years apart are colonized by the same room-sourced microbial strains.</title>
        <authorList>
            <person name="Brooks B."/>
            <person name="Olm M.R."/>
            <person name="Firek B.A."/>
            <person name="Baker R."/>
            <person name="Thomas B.C."/>
            <person name="Morowitz M.J."/>
            <person name="Banfield J.F."/>
        </authorList>
    </citation>
    <scope>NUCLEOTIDE SEQUENCE [LARGE SCALE GENOMIC DNA]</scope>
    <source>
        <strain evidence="2">S2_018_000_R3_110</strain>
    </source>
</reference>
<dbReference type="InterPro" id="IPR018306">
    <property type="entry name" value="Phage_T5_Orf172_DNA-bd"/>
</dbReference>
<protein>
    <recommendedName>
        <fullName evidence="1">Bacteriophage T5 Orf172 DNA-binding domain-containing protein</fullName>
    </recommendedName>
</protein>
<dbReference type="AlphaFoldDB" id="A0A2W5B4Y7"/>